<evidence type="ECO:0000313" key="8">
    <source>
        <dbReference type="Proteomes" id="UP001381693"/>
    </source>
</evidence>
<protein>
    <recommendedName>
        <fullName evidence="6">Major facilitator superfamily (MFS) profile domain-containing protein</fullName>
    </recommendedName>
</protein>
<evidence type="ECO:0000259" key="6">
    <source>
        <dbReference type="PROSITE" id="PS50850"/>
    </source>
</evidence>
<dbReference type="PANTHER" id="PTHR48021">
    <property type="match status" value="1"/>
</dbReference>
<dbReference type="PROSITE" id="PS50850">
    <property type="entry name" value="MFS"/>
    <property type="match status" value="1"/>
</dbReference>
<feature type="domain" description="Major facilitator superfamily (MFS) profile" evidence="6">
    <location>
        <begin position="1"/>
        <end position="121"/>
    </location>
</feature>
<evidence type="ECO:0000256" key="5">
    <source>
        <dbReference type="SAM" id="Phobius"/>
    </source>
</evidence>
<dbReference type="SUPFAM" id="SSF103473">
    <property type="entry name" value="MFS general substrate transporter"/>
    <property type="match status" value="1"/>
</dbReference>
<dbReference type="Gene3D" id="1.20.1250.20">
    <property type="entry name" value="MFS general substrate transporter like domains"/>
    <property type="match status" value="1"/>
</dbReference>
<gene>
    <name evidence="7" type="ORF">SK128_011517</name>
</gene>
<proteinExistence type="predicted"/>
<evidence type="ECO:0000313" key="7">
    <source>
        <dbReference type="EMBL" id="KAK7075588.1"/>
    </source>
</evidence>
<keyword evidence="3 5" id="KW-1133">Transmembrane helix</keyword>
<dbReference type="InterPro" id="IPR005829">
    <property type="entry name" value="Sugar_transporter_CS"/>
</dbReference>
<dbReference type="EMBL" id="JAXCGZ010010380">
    <property type="protein sequence ID" value="KAK7075588.1"/>
    <property type="molecule type" value="Genomic_DNA"/>
</dbReference>
<keyword evidence="8" id="KW-1185">Reference proteome</keyword>
<comment type="caution">
    <text evidence="7">The sequence shown here is derived from an EMBL/GenBank/DDBJ whole genome shotgun (WGS) entry which is preliminary data.</text>
</comment>
<name>A0AAN8X6X4_HALRR</name>
<accession>A0AAN8X6X4</accession>
<dbReference type="GO" id="GO:0022857">
    <property type="term" value="F:transmembrane transporter activity"/>
    <property type="evidence" value="ECO:0007669"/>
    <property type="project" value="InterPro"/>
</dbReference>
<evidence type="ECO:0000256" key="2">
    <source>
        <dbReference type="ARBA" id="ARBA00022692"/>
    </source>
</evidence>
<dbReference type="InterPro" id="IPR036259">
    <property type="entry name" value="MFS_trans_sf"/>
</dbReference>
<dbReference type="Pfam" id="PF00083">
    <property type="entry name" value="Sugar_tr"/>
    <property type="match status" value="1"/>
</dbReference>
<dbReference type="PROSITE" id="PS00216">
    <property type="entry name" value="SUGAR_TRANSPORT_1"/>
    <property type="match status" value="1"/>
</dbReference>
<reference evidence="7 8" key="1">
    <citation type="submission" date="2023-11" db="EMBL/GenBank/DDBJ databases">
        <title>Halocaridina rubra genome assembly.</title>
        <authorList>
            <person name="Smith C."/>
        </authorList>
    </citation>
    <scope>NUCLEOTIDE SEQUENCE [LARGE SCALE GENOMIC DNA]</scope>
    <source>
        <strain evidence="7">EP-1</strain>
        <tissue evidence="7">Whole</tissue>
    </source>
</reference>
<dbReference type="Proteomes" id="UP001381693">
    <property type="component" value="Unassembled WGS sequence"/>
</dbReference>
<dbReference type="PANTHER" id="PTHR48021:SF1">
    <property type="entry name" value="GH07001P-RELATED"/>
    <property type="match status" value="1"/>
</dbReference>
<dbReference type="InterPro" id="IPR050549">
    <property type="entry name" value="MFS_Trehalose_Transporter"/>
</dbReference>
<comment type="subcellular location">
    <subcellularLocation>
        <location evidence="1">Membrane</location>
        <topology evidence="1">Multi-pass membrane protein</topology>
    </subcellularLocation>
</comment>
<feature type="transmembrane region" description="Helical" evidence="5">
    <location>
        <begin position="62"/>
        <end position="80"/>
    </location>
</feature>
<evidence type="ECO:0000256" key="3">
    <source>
        <dbReference type="ARBA" id="ARBA00022989"/>
    </source>
</evidence>
<keyword evidence="4 5" id="KW-0472">Membrane</keyword>
<dbReference type="InterPro" id="IPR020846">
    <property type="entry name" value="MFS_dom"/>
</dbReference>
<organism evidence="7 8">
    <name type="scientific">Halocaridina rubra</name>
    <name type="common">Hawaiian red shrimp</name>
    <dbReference type="NCBI Taxonomy" id="373956"/>
    <lineage>
        <taxon>Eukaryota</taxon>
        <taxon>Metazoa</taxon>
        <taxon>Ecdysozoa</taxon>
        <taxon>Arthropoda</taxon>
        <taxon>Crustacea</taxon>
        <taxon>Multicrustacea</taxon>
        <taxon>Malacostraca</taxon>
        <taxon>Eumalacostraca</taxon>
        <taxon>Eucarida</taxon>
        <taxon>Decapoda</taxon>
        <taxon>Pleocyemata</taxon>
        <taxon>Caridea</taxon>
        <taxon>Atyoidea</taxon>
        <taxon>Atyidae</taxon>
        <taxon>Halocaridina</taxon>
    </lineage>
</organism>
<dbReference type="GO" id="GO:0016020">
    <property type="term" value="C:membrane"/>
    <property type="evidence" value="ECO:0007669"/>
    <property type="project" value="UniProtKB-SubCell"/>
</dbReference>
<feature type="transmembrane region" description="Helical" evidence="5">
    <location>
        <begin position="92"/>
        <end position="113"/>
    </location>
</feature>
<dbReference type="AlphaFoldDB" id="A0AAN8X6X4"/>
<feature type="transmembrane region" description="Helical" evidence="5">
    <location>
        <begin position="21"/>
        <end position="42"/>
    </location>
</feature>
<sequence>MQVVASIAAAFLMDRAGRKTLLIGGAATTCLSLAALGGYFYMKDQDSEWAKDTIGWLPLTSLIIYIVAVNLGFNTVQYVILAELLSPEIKGVAASIAMMPRFILGFVLVTTFVPMQVNKHT</sequence>
<evidence type="ECO:0000256" key="4">
    <source>
        <dbReference type="ARBA" id="ARBA00023136"/>
    </source>
</evidence>
<evidence type="ECO:0000256" key="1">
    <source>
        <dbReference type="ARBA" id="ARBA00004141"/>
    </source>
</evidence>
<keyword evidence="2 5" id="KW-0812">Transmembrane</keyword>
<dbReference type="InterPro" id="IPR005828">
    <property type="entry name" value="MFS_sugar_transport-like"/>
</dbReference>